<dbReference type="AlphaFoldDB" id="A0A9W6B440"/>
<gene>
    <name evidence="2" type="ORF">NBRC110019_13170</name>
</gene>
<keyword evidence="1" id="KW-1133">Transmembrane helix</keyword>
<evidence type="ECO:0000256" key="1">
    <source>
        <dbReference type="SAM" id="Phobius"/>
    </source>
</evidence>
<comment type="caution">
    <text evidence="2">The sequence shown here is derived from an EMBL/GenBank/DDBJ whole genome shotgun (WGS) entry which is preliminary data.</text>
</comment>
<reference evidence="2" key="1">
    <citation type="submission" date="2022-07" db="EMBL/GenBank/DDBJ databases">
        <title>Taxonomy of Novel Oxalotrophic and Methylotrophic Bacteria.</title>
        <authorList>
            <person name="Sahin N."/>
            <person name="Tani A."/>
        </authorList>
    </citation>
    <scope>NUCLEOTIDE SEQUENCE</scope>
    <source>
        <strain evidence="2">AM327</strain>
    </source>
</reference>
<feature type="transmembrane region" description="Helical" evidence="1">
    <location>
        <begin position="12"/>
        <end position="36"/>
    </location>
</feature>
<proteinExistence type="predicted"/>
<dbReference type="EMBL" id="BRVP01000007">
    <property type="protein sequence ID" value="GLB52278.1"/>
    <property type="molecule type" value="Genomic_DNA"/>
</dbReference>
<sequence>MEDIIYKIDNWTIVKILGGVAVVLTAILTFFSNYFLTKFRQREQHNLNKKIENLKGELSKQQSTYSSIIDNYFNNSDR</sequence>
<protein>
    <submittedName>
        <fullName evidence="2">Uncharacterized protein</fullName>
    </submittedName>
</protein>
<dbReference type="RefSeq" id="WP_281753487.1">
    <property type="nucleotide sequence ID" value="NZ_BRVP01000007.1"/>
</dbReference>
<keyword evidence="1" id="KW-0472">Membrane</keyword>
<keyword evidence="3" id="KW-1185">Reference proteome</keyword>
<keyword evidence="1" id="KW-0812">Transmembrane</keyword>
<dbReference type="Proteomes" id="UP001143545">
    <property type="component" value="Unassembled WGS sequence"/>
</dbReference>
<organism evidence="2 3">
    <name type="scientific">Neptunitalea chrysea</name>
    <dbReference type="NCBI Taxonomy" id="1647581"/>
    <lineage>
        <taxon>Bacteria</taxon>
        <taxon>Pseudomonadati</taxon>
        <taxon>Bacteroidota</taxon>
        <taxon>Flavobacteriia</taxon>
        <taxon>Flavobacteriales</taxon>
        <taxon>Flavobacteriaceae</taxon>
        <taxon>Neptunitalea</taxon>
    </lineage>
</organism>
<evidence type="ECO:0000313" key="3">
    <source>
        <dbReference type="Proteomes" id="UP001143545"/>
    </source>
</evidence>
<evidence type="ECO:0000313" key="2">
    <source>
        <dbReference type="EMBL" id="GLB52278.1"/>
    </source>
</evidence>
<accession>A0A9W6B440</accession>
<name>A0A9W6B440_9FLAO</name>